<dbReference type="InterPro" id="IPR032710">
    <property type="entry name" value="NTF2-like_dom_sf"/>
</dbReference>
<dbReference type="InterPro" id="IPR009959">
    <property type="entry name" value="Cyclase_SnoaL-like"/>
</dbReference>
<dbReference type="PANTHER" id="PTHR38436:SF1">
    <property type="entry name" value="ESTER CYCLASE"/>
    <property type="match status" value="1"/>
</dbReference>
<name>A0ABV5TEY6_9ACTN</name>
<protein>
    <submittedName>
        <fullName evidence="1">Ester cyclase</fullName>
    </submittedName>
</protein>
<accession>A0ABV5TEY6</accession>
<gene>
    <name evidence="1" type="ORF">ACFFRH_12185</name>
</gene>
<keyword evidence="2" id="KW-1185">Reference proteome</keyword>
<dbReference type="Gene3D" id="3.10.450.50">
    <property type="match status" value="1"/>
</dbReference>
<dbReference type="PANTHER" id="PTHR38436">
    <property type="entry name" value="POLYKETIDE CYCLASE SNOAL-LIKE DOMAIN"/>
    <property type="match status" value="1"/>
</dbReference>
<dbReference type="SUPFAM" id="SSF54427">
    <property type="entry name" value="NTF2-like"/>
    <property type="match status" value="1"/>
</dbReference>
<evidence type="ECO:0000313" key="2">
    <source>
        <dbReference type="Proteomes" id="UP001589610"/>
    </source>
</evidence>
<organism evidence="1 2">
    <name type="scientific">Streptosporangium vulgare</name>
    <dbReference type="NCBI Taxonomy" id="46190"/>
    <lineage>
        <taxon>Bacteria</taxon>
        <taxon>Bacillati</taxon>
        <taxon>Actinomycetota</taxon>
        <taxon>Actinomycetes</taxon>
        <taxon>Streptosporangiales</taxon>
        <taxon>Streptosporangiaceae</taxon>
        <taxon>Streptosporangium</taxon>
    </lineage>
</organism>
<dbReference type="EMBL" id="JBHMBS010000005">
    <property type="protein sequence ID" value="MFB9676248.1"/>
    <property type="molecule type" value="Genomic_DNA"/>
</dbReference>
<comment type="caution">
    <text evidence="1">The sequence shown here is derived from an EMBL/GenBank/DDBJ whole genome shotgun (WGS) entry which is preliminary data.</text>
</comment>
<reference evidence="1 2" key="1">
    <citation type="submission" date="2024-09" db="EMBL/GenBank/DDBJ databases">
        <authorList>
            <person name="Sun Q."/>
            <person name="Mori K."/>
        </authorList>
    </citation>
    <scope>NUCLEOTIDE SEQUENCE [LARGE SCALE GENOMIC DNA]</scope>
    <source>
        <strain evidence="1 2">JCM 3028</strain>
    </source>
</reference>
<dbReference type="Proteomes" id="UP001589610">
    <property type="component" value="Unassembled WGS sequence"/>
</dbReference>
<sequence length="143" mass="16504">MPDARDIKDRLFDALNERDTDKLMEFYSEDAVFVTPVGIAEGREQIFWYYQHLLDGFPDMHVTPWYKVCCDDPAVTEWTFMGTHTGSFLMPDGHVAEGTGRKIIFRGCGLCTIEGDKIITRRDYYDQLELYNQLGFCLVTEPA</sequence>
<dbReference type="Pfam" id="PF07366">
    <property type="entry name" value="SnoaL"/>
    <property type="match status" value="1"/>
</dbReference>
<evidence type="ECO:0000313" key="1">
    <source>
        <dbReference type="EMBL" id="MFB9676248.1"/>
    </source>
</evidence>
<proteinExistence type="predicted"/>
<dbReference type="RefSeq" id="WP_344743183.1">
    <property type="nucleotide sequence ID" value="NZ_BAAAWW010000017.1"/>
</dbReference>